<reference evidence="1 2" key="2">
    <citation type="journal article" date="2016" name="Genome Announc.">
        <title>Complete Genome Sequences of Two Interactive Moderate Thermophiles, Paenibacillus napthalenovorans 32O-Y and Paenibacillus sp. 32O-W.</title>
        <authorList>
            <person name="Butler R.R.III."/>
            <person name="Wang J."/>
            <person name="Stark B.C."/>
            <person name="Pombert J.F."/>
        </authorList>
    </citation>
    <scope>NUCLEOTIDE SEQUENCE [LARGE SCALE GENOMIC DNA]</scope>
    <source>
        <strain evidence="1 2">32O-Y</strain>
    </source>
</reference>
<organism evidence="1 2">
    <name type="scientific">Paenibacillus naphthalenovorans</name>
    <dbReference type="NCBI Taxonomy" id="162209"/>
    <lineage>
        <taxon>Bacteria</taxon>
        <taxon>Bacillati</taxon>
        <taxon>Bacillota</taxon>
        <taxon>Bacilli</taxon>
        <taxon>Bacillales</taxon>
        <taxon>Paenibacillaceae</taxon>
        <taxon>Paenibacillus</taxon>
    </lineage>
</organism>
<evidence type="ECO:0000313" key="2">
    <source>
        <dbReference type="Proteomes" id="UP000061660"/>
    </source>
</evidence>
<evidence type="ECO:0000313" key="1">
    <source>
        <dbReference type="EMBL" id="ALS23421.1"/>
    </source>
</evidence>
<dbReference type="RefSeq" id="WP_062409375.1">
    <property type="nucleotide sequence ID" value="NZ_CP013652.1"/>
</dbReference>
<dbReference type="OrthoDB" id="2664080at2"/>
<accession>A0A0U2W7M9</accession>
<dbReference type="KEGG" id="pnp:IJ22_30480"/>
<dbReference type="Proteomes" id="UP000061660">
    <property type="component" value="Chromosome"/>
</dbReference>
<keyword evidence="2" id="KW-1185">Reference proteome</keyword>
<protein>
    <submittedName>
        <fullName evidence="1">Uncharacterized protein</fullName>
    </submittedName>
</protein>
<proteinExistence type="predicted"/>
<dbReference type="PATRIC" id="fig|162209.4.peg.3258"/>
<dbReference type="STRING" id="162209.IJ22_30480"/>
<name>A0A0U2W7M9_9BACL</name>
<reference evidence="2" key="1">
    <citation type="submission" date="2015-12" db="EMBL/GenBank/DDBJ databases">
        <title>Complete genome sequences of two moderately thermophilic Paenibacillus species.</title>
        <authorList>
            <person name="Butler R.III."/>
            <person name="Wang J."/>
            <person name="Stark B.C."/>
            <person name="Pombert J.-F."/>
        </authorList>
    </citation>
    <scope>NUCLEOTIDE SEQUENCE [LARGE SCALE GENOMIC DNA]</scope>
    <source>
        <strain evidence="2">32O-Y</strain>
    </source>
</reference>
<sequence length="179" mass="20030" precursor="true">MIVFIKRLAALAVILALLAAGAAWYVRPAKPLDLSYVQPDLRGKLTAMLSTRRPEMVLTGREVNDLLKQALSARPELHPGVLVTGAAFALQDERLSADVNLLVRQRLEAGARLWFKLSWTEPYLTAVHTGTEIRGISVPLEWFRLDPLQLDLNADLPKQLRIHEVAFEGSTVRLSFNIR</sequence>
<gene>
    <name evidence="1" type="ORF">IJ22_30480</name>
</gene>
<dbReference type="AlphaFoldDB" id="A0A0U2W7M9"/>
<dbReference type="EMBL" id="CP013652">
    <property type="protein sequence ID" value="ALS23421.1"/>
    <property type="molecule type" value="Genomic_DNA"/>
</dbReference>